<evidence type="ECO:0000313" key="7">
    <source>
        <dbReference type="Proteomes" id="UP000504844"/>
    </source>
</evidence>
<feature type="transmembrane region" description="Helical" evidence="4">
    <location>
        <begin position="29"/>
        <end position="49"/>
    </location>
</feature>
<dbReference type="AlphaFoldDB" id="A0A6M8SNA2"/>
<evidence type="ECO:0000256" key="2">
    <source>
        <dbReference type="ARBA" id="ARBA00029447"/>
    </source>
</evidence>
<sequence length="389" mass="42925">MSHRQLFWPLLFACGFPLCLLYLELDVQWFALLMAVIFPSSLYALSLFLNQKLGLKPSADVRHDAPQCTDQQQIHLASHEQLILAEEEIQQVIAIYSDAIPNLLAGFTSMVEKSRLQRDMVARLLQAEADHSGLNFQKFVLETSEILSRFVDSVVHNSSAAMSLVDQMEQIGTQVSSVLSVLGEIEGIAKQTNLLALNAAIEAARAGESGRGFAVVADEVRTLSMRTNQFSSQIRDNVQHIHASVSGAENAIFKLASQDMNFSLESKLQVEHTLVEIQNLNQTVEDTVQRLGLVAQQVEQQIDQAVCSLQFQDLTQQLLLHVQSRVHEVQDILQKLSAIDSDLSILNSDSAGGVEIKSALYAQAMQLSAALQRNPVAQQNMNSGSVDLF</sequence>
<evidence type="ECO:0000313" key="6">
    <source>
        <dbReference type="EMBL" id="QKJ65654.1"/>
    </source>
</evidence>
<dbReference type="PRINTS" id="PR00260">
    <property type="entry name" value="CHEMTRNSDUCR"/>
</dbReference>
<protein>
    <submittedName>
        <fullName evidence="6">Chemotaxis protein</fullName>
    </submittedName>
</protein>
<dbReference type="PANTHER" id="PTHR32089">
    <property type="entry name" value="METHYL-ACCEPTING CHEMOTAXIS PROTEIN MCPB"/>
    <property type="match status" value="1"/>
</dbReference>
<evidence type="ECO:0000256" key="1">
    <source>
        <dbReference type="ARBA" id="ARBA00023224"/>
    </source>
</evidence>
<dbReference type="RefSeq" id="WP_173532164.1">
    <property type="nucleotide sequence ID" value="NZ_CP054143.1"/>
</dbReference>
<evidence type="ECO:0000256" key="3">
    <source>
        <dbReference type="PROSITE-ProRule" id="PRU00284"/>
    </source>
</evidence>
<dbReference type="SMART" id="SM00283">
    <property type="entry name" value="MA"/>
    <property type="match status" value="1"/>
</dbReference>
<dbReference type="InterPro" id="IPR004090">
    <property type="entry name" value="Chemotax_Me-accpt_rcpt"/>
</dbReference>
<dbReference type="Pfam" id="PF00015">
    <property type="entry name" value="MCPsignal"/>
    <property type="match status" value="1"/>
</dbReference>
<dbReference type="GO" id="GO:0004888">
    <property type="term" value="F:transmembrane signaling receptor activity"/>
    <property type="evidence" value="ECO:0007669"/>
    <property type="project" value="InterPro"/>
</dbReference>
<dbReference type="GO" id="GO:0016020">
    <property type="term" value="C:membrane"/>
    <property type="evidence" value="ECO:0007669"/>
    <property type="project" value="InterPro"/>
</dbReference>
<feature type="transmembrane region" description="Helical" evidence="4">
    <location>
        <begin position="7"/>
        <end position="23"/>
    </location>
</feature>
<keyword evidence="1 3" id="KW-0807">Transducer</keyword>
<name>A0A6M8SNA2_9NEIS</name>
<dbReference type="GO" id="GO:0007165">
    <property type="term" value="P:signal transduction"/>
    <property type="evidence" value="ECO:0007669"/>
    <property type="project" value="UniProtKB-KW"/>
</dbReference>
<dbReference type="KEGG" id="dee:HQN60_02265"/>
<feature type="domain" description="Methyl-accepting transducer" evidence="5">
    <location>
        <begin position="145"/>
        <end position="333"/>
    </location>
</feature>
<evidence type="ECO:0000256" key="4">
    <source>
        <dbReference type="SAM" id="Phobius"/>
    </source>
</evidence>
<organism evidence="6 7">
    <name type="scientific">Deefgea piscis</name>
    <dbReference type="NCBI Taxonomy" id="2739061"/>
    <lineage>
        <taxon>Bacteria</taxon>
        <taxon>Pseudomonadati</taxon>
        <taxon>Pseudomonadota</taxon>
        <taxon>Betaproteobacteria</taxon>
        <taxon>Neisseriales</taxon>
        <taxon>Chitinibacteraceae</taxon>
        <taxon>Deefgea</taxon>
    </lineage>
</organism>
<keyword evidence="4" id="KW-0812">Transmembrane</keyword>
<dbReference type="PANTHER" id="PTHR32089:SF112">
    <property type="entry name" value="LYSOZYME-LIKE PROTEIN-RELATED"/>
    <property type="match status" value="1"/>
</dbReference>
<proteinExistence type="inferred from homology"/>
<dbReference type="PROSITE" id="PS50111">
    <property type="entry name" value="CHEMOTAXIS_TRANSDUC_2"/>
    <property type="match status" value="1"/>
</dbReference>
<dbReference type="Gene3D" id="1.10.287.950">
    <property type="entry name" value="Methyl-accepting chemotaxis protein"/>
    <property type="match status" value="1"/>
</dbReference>
<dbReference type="SUPFAM" id="SSF58104">
    <property type="entry name" value="Methyl-accepting chemotaxis protein (MCP) signaling domain"/>
    <property type="match status" value="1"/>
</dbReference>
<dbReference type="EMBL" id="CP054143">
    <property type="protein sequence ID" value="QKJ65654.1"/>
    <property type="molecule type" value="Genomic_DNA"/>
</dbReference>
<dbReference type="Proteomes" id="UP000504844">
    <property type="component" value="Chromosome"/>
</dbReference>
<evidence type="ECO:0000259" key="5">
    <source>
        <dbReference type="PROSITE" id="PS50111"/>
    </source>
</evidence>
<keyword evidence="7" id="KW-1185">Reference proteome</keyword>
<reference evidence="6 7" key="1">
    <citation type="submission" date="2020-05" db="EMBL/GenBank/DDBJ databases">
        <title>Complete genome sequence of Deefgea sp. D17.</title>
        <authorList>
            <person name="Bae J.-W."/>
            <person name="Han J.E."/>
        </authorList>
    </citation>
    <scope>NUCLEOTIDE SEQUENCE [LARGE SCALE GENOMIC DNA]</scope>
    <source>
        <strain evidence="6 7">D17</strain>
    </source>
</reference>
<accession>A0A6M8SNA2</accession>
<keyword evidence="4" id="KW-0472">Membrane</keyword>
<dbReference type="InterPro" id="IPR004089">
    <property type="entry name" value="MCPsignal_dom"/>
</dbReference>
<comment type="similarity">
    <text evidence="2">Belongs to the methyl-accepting chemotaxis (MCP) protein family.</text>
</comment>
<gene>
    <name evidence="6" type="ORF">HQN60_02265</name>
</gene>
<dbReference type="GO" id="GO:0006935">
    <property type="term" value="P:chemotaxis"/>
    <property type="evidence" value="ECO:0007669"/>
    <property type="project" value="InterPro"/>
</dbReference>
<keyword evidence="4" id="KW-1133">Transmembrane helix</keyword>